<dbReference type="VEuPathDB" id="MicrosporidiaDB:HERIO_2487"/>
<gene>
    <name evidence="1" type="ORF">HERIO_2487</name>
</gene>
<evidence type="ECO:0000313" key="1">
    <source>
        <dbReference type="EMBL" id="ORD95452.1"/>
    </source>
</evidence>
<reference evidence="1 2" key="1">
    <citation type="journal article" date="2017" name="Environ. Microbiol.">
        <title>Decay of the glycolytic pathway and adaptation to intranuclear parasitism within Enterocytozoonidae microsporidia.</title>
        <authorList>
            <person name="Wiredu Boakye D."/>
            <person name="Jaroenlak P."/>
            <person name="Prachumwat A."/>
            <person name="Williams T.A."/>
            <person name="Bateman K.S."/>
            <person name="Itsathitphaisarn O."/>
            <person name="Sritunyalucksana K."/>
            <person name="Paszkiewicz K.H."/>
            <person name="Moore K.A."/>
            <person name="Stentiford G.D."/>
            <person name="Williams B.A."/>
        </authorList>
    </citation>
    <scope>NUCLEOTIDE SEQUENCE [LARGE SCALE GENOMIC DNA]</scope>
    <source>
        <strain evidence="1 2">GB1</strain>
    </source>
</reference>
<keyword evidence="2" id="KW-1185">Reference proteome</keyword>
<comment type="caution">
    <text evidence="1">The sequence shown here is derived from an EMBL/GenBank/DDBJ whole genome shotgun (WGS) entry which is preliminary data.</text>
</comment>
<dbReference type="EMBL" id="LVKB01000307">
    <property type="protein sequence ID" value="ORD95452.1"/>
    <property type="molecule type" value="Genomic_DNA"/>
</dbReference>
<evidence type="ECO:0000313" key="2">
    <source>
        <dbReference type="Proteomes" id="UP000192356"/>
    </source>
</evidence>
<accession>A0A1X0Q6U1</accession>
<organism evidence="1 2">
    <name type="scientific">Hepatospora eriocheir</name>
    <dbReference type="NCBI Taxonomy" id="1081669"/>
    <lineage>
        <taxon>Eukaryota</taxon>
        <taxon>Fungi</taxon>
        <taxon>Fungi incertae sedis</taxon>
        <taxon>Microsporidia</taxon>
        <taxon>Hepatosporidae</taxon>
        <taxon>Hepatospora</taxon>
    </lineage>
</organism>
<proteinExistence type="predicted"/>
<sequence>MINNKKDFKAENIKDLEAQKMNIDDSTKITDDLEGNNLLQFSFIVFSETMTSFVSDCNTLLIIF</sequence>
<name>A0A1X0Q6U1_9MICR</name>
<protein>
    <submittedName>
        <fullName evidence="1">Uncharacterized protein</fullName>
    </submittedName>
</protein>
<dbReference type="Proteomes" id="UP000192356">
    <property type="component" value="Unassembled WGS sequence"/>
</dbReference>
<dbReference type="AlphaFoldDB" id="A0A1X0Q6U1"/>